<dbReference type="SMART" id="SM00450">
    <property type="entry name" value="RHOD"/>
    <property type="match status" value="2"/>
</dbReference>
<dbReference type="CDD" id="cd01448">
    <property type="entry name" value="TST_Repeat_1"/>
    <property type="match status" value="1"/>
</dbReference>
<dbReference type="InterPro" id="IPR036873">
    <property type="entry name" value="Rhodanese-like_dom_sf"/>
</dbReference>
<evidence type="ECO:0000313" key="5">
    <source>
        <dbReference type="EMBL" id="CAE0636514.1"/>
    </source>
</evidence>
<feature type="domain" description="Rhodanese" evidence="4">
    <location>
        <begin position="268"/>
        <end position="380"/>
    </location>
</feature>
<keyword evidence="1" id="KW-0808">Transferase</keyword>
<dbReference type="EMBL" id="HBIU01033172">
    <property type="protein sequence ID" value="CAE0636515.1"/>
    <property type="molecule type" value="Transcribed_RNA"/>
</dbReference>
<evidence type="ECO:0000256" key="2">
    <source>
        <dbReference type="ARBA" id="ARBA00022737"/>
    </source>
</evidence>
<evidence type="ECO:0000313" key="6">
    <source>
        <dbReference type="EMBL" id="CAE0636515.1"/>
    </source>
</evidence>
<evidence type="ECO:0000259" key="4">
    <source>
        <dbReference type="PROSITE" id="PS50206"/>
    </source>
</evidence>
<feature type="domain" description="Rhodanese" evidence="4">
    <location>
        <begin position="84"/>
        <end position="215"/>
    </location>
</feature>
<dbReference type="SUPFAM" id="SSF52821">
    <property type="entry name" value="Rhodanese/Cell cycle control phosphatase"/>
    <property type="match status" value="2"/>
</dbReference>
<keyword evidence="3" id="KW-0812">Transmembrane</keyword>
<dbReference type="InterPro" id="IPR045078">
    <property type="entry name" value="TST/MPST-like"/>
</dbReference>
<protein>
    <recommendedName>
        <fullName evidence="4">Rhodanese domain-containing protein</fullName>
    </recommendedName>
</protein>
<dbReference type="Gene3D" id="3.40.250.10">
    <property type="entry name" value="Rhodanese-like domain"/>
    <property type="match status" value="2"/>
</dbReference>
<dbReference type="PANTHER" id="PTHR11364">
    <property type="entry name" value="THIOSULFATE SULFERTANSFERASE"/>
    <property type="match status" value="1"/>
</dbReference>
<keyword evidence="3" id="KW-0472">Membrane</keyword>
<evidence type="ECO:0000256" key="3">
    <source>
        <dbReference type="SAM" id="Phobius"/>
    </source>
</evidence>
<name>A0A6V1S6S1_HETAK</name>
<dbReference type="InterPro" id="IPR001307">
    <property type="entry name" value="Thiosulphate_STrfase_CS"/>
</dbReference>
<proteinExistence type="predicted"/>
<accession>A0A6V1S6S1</accession>
<dbReference type="GO" id="GO:0004792">
    <property type="term" value="F:thiosulfate-cyanide sulfurtransferase activity"/>
    <property type="evidence" value="ECO:0007669"/>
    <property type="project" value="InterPro"/>
</dbReference>
<feature type="transmembrane region" description="Helical" evidence="3">
    <location>
        <begin position="12"/>
        <end position="33"/>
    </location>
</feature>
<dbReference type="PANTHER" id="PTHR11364:SF27">
    <property type="entry name" value="SULFURTRANSFERASE"/>
    <property type="match status" value="1"/>
</dbReference>
<keyword evidence="3" id="KW-1133">Transmembrane helix</keyword>
<dbReference type="PROSITE" id="PS00380">
    <property type="entry name" value="RHODANESE_1"/>
    <property type="match status" value="1"/>
</dbReference>
<dbReference type="AlphaFoldDB" id="A0A6V1S6S1"/>
<gene>
    <name evidence="5" type="ORF">HAKA00212_LOCUS15276</name>
    <name evidence="6" type="ORF">HAKA00212_LOCUS15277</name>
</gene>
<keyword evidence="2" id="KW-0677">Repeat</keyword>
<dbReference type="GO" id="GO:0005739">
    <property type="term" value="C:mitochondrion"/>
    <property type="evidence" value="ECO:0007669"/>
    <property type="project" value="TreeGrafter"/>
</dbReference>
<reference evidence="5" key="1">
    <citation type="submission" date="2021-01" db="EMBL/GenBank/DDBJ databases">
        <authorList>
            <person name="Corre E."/>
            <person name="Pelletier E."/>
            <person name="Niang G."/>
            <person name="Scheremetjew M."/>
            <person name="Finn R."/>
            <person name="Kale V."/>
            <person name="Holt S."/>
            <person name="Cochrane G."/>
            <person name="Meng A."/>
            <person name="Brown T."/>
            <person name="Cohen L."/>
        </authorList>
    </citation>
    <scope>NUCLEOTIDE SEQUENCE</scope>
    <source>
        <strain evidence="5">CCMP3107</strain>
    </source>
</reference>
<organism evidence="5">
    <name type="scientific">Heterosigma akashiwo</name>
    <name type="common">Chromophytic alga</name>
    <name type="synonym">Heterosigma carterae</name>
    <dbReference type="NCBI Taxonomy" id="2829"/>
    <lineage>
        <taxon>Eukaryota</taxon>
        <taxon>Sar</taxon>
        <taxon>Stramenopiles</taxon>
        <taxon>Ochrophyta</taxon>
        <taxon>Raphidophyceae</taxon>
        <taxon>Chattonellales</taxon>
        <taxon>Chattonellaceae</taxon>
        <taxon>Heterosigma</taxon>
    </lineage>
</organism>
<dbReference type="PROSITE" id="PS50206">
    <property type="entry name" value="RHODANESE_3"/>
    <property type="match status" value="2"/>
</dbReference>
<sequence>MKGLVNQWGYLQVLMCCTVTFTFWFSITDAFILPSSPSSLTLRQMNSFQQTSKTSMMAPKKHLETDQPFMEPLVSTEWLEDHLGDEDLVIIDVRGEVAKTGGFDEYGAINHEYRGLYNDYLESHIPGAIYVDWTKDIAGPDAAGVPAQLLPFEQFVTAMEERGVGEGKRVAVYDGGRLIWATRLWWALRTYGFDAVGVLDGGWAKWAAEGRPTAGGAEAPCPPKAHARWPAGAAPRPALYAAAEDVVSRRLAPARFAPGGQDDPSLPQLVDARDARQWSGRERRARRGGRVPGALSLPYRALLAQRGEGDVLVMQKPLELRSTLEYLGVDPARPGIVYCNGGVASTLVLFALHLLGQDEGWSNYDGSWNEWGNLEDAAKFPVEADEEPEGEGGERIVYTMI</sequence>
<evidence type="ECO:0000256" key="1">
    <source>
        <dbReference type="ARBA" id="ARBA00022679"/>
    </source>
</evidence>
<dbReference type="Pfam" id="PF00581">
    <property type="entry name" value="Rhodanese"/>
    <property type="match status" value="2"/>
</dbReference>
<dbReference type="InterPro" id="IPR001763">
    <property type="entry name" value="Rhodanese-like_dom"/>
</dbReference>
<dbReference type="EMBL" id="HBIU01033171">
    <property type="protein sequence ID" value="CAE0636514.1"/>
    <property type="molecule type" value="Transcribed_RNA"/>
</dbReference>